<evidence type="ECO:0000256" key="4">
    <source>
        <dbReference type="ARBA" id="ARBA00023054"/>
    </source>
</evidence>
<dbReference type="Gene3D" id="3.90.280.10">
    <property type="entry name" value="PEBP-like"/>
    <property type="match status" value="1"/>
</dbReference>
<keyword evidence="12" id="KW-1185">Reference proteome</keyword>
<feature type="region of interest" description="Disordered" evidence="10">
    <location>
        <begin position="470"/>
        <end position="491"/>
    </location>
</feature>
<dbReference type="InterPro" id="IPR008914">
    <property type="entry name" value="PEBP"/>
</dbReference>
<dbReference type="Proteomes" id="UP001620645">
    <property type="component" value="Unassembled WGS sequence"/>
</dbReference>
<evidence type="ECO:0000256" key="8">
    <source>
        <dbReference type="ARBA" id="ARBA00039444"/>
    </source>
</evidence>
<dbReference type="PANTHER" id="PTHR11362">
    <property type="entry name" value="PHOSPHATIDYLETHANOLAMINE-BINDING PROTEIN"/>
    <property type="match status" value="1"/>
</dbReference>
<dbReference type="InterPro" id="IPR036610">
    <property type="entry name" value="PEBP-like_sf"/>
</dbReference>
<dbReference type="PANTHER" id="PTHR11362:SF133">
    <property type="entry name" value="LARGE RIBOSOMAL SUBUNIT PROTEIN ML38"/>
    <property type="match status" value="1"/>
</dbReference>
<organism evidence="11 12">
    <name type="scientific">Heterodera schachtii</name>
    <name type="common">Sugarbeet cyst nematode worm</name>
    <name type="synonym">Tylenchus schachtii</name>
    <dbReference type="NCBI Taxonomy" id="97005"/>
    <lineage>
        <taxon>Eukaryota</taxon>
        <taxon>Metazoa</taxon>
        <taxon>Ecdysozoa</taxon>
        <taxon>Nematoda</taxon>
        <taxon>Chromadorea</taxon>
        <taxon>Rhabditida</taxon>
        <taxon>Tylenchina</taxon>
        <taxon>Tylenchomorpha</taxon>
        <taxon>Tylenchoidea</taxon>
        <taxon>Heteroderidae</taxon>
        <taxon>Heteroderinae</taxon>
        <taxon>Heterodera</taxon>
    </lineage>
</organism>
<evidence type="ECO:0000313" key="12">
    <source>
        <dbReference type="Proteomes" id="UP001620645"/>
    </source>
</evidence>
<dbReference type="GO" id="GO:1990904">
    <property type="term" value="C:ribonucleoprotein complex"/>
    <property type="evidence" value="ECO:0007669"/>
    <property type="project" value="UniProtKB-KW"/>
</dbReference>
<evidence type="ECO:0000256" key="6">
    <source>
        <dbReference type="ARBA" id="ARBA00023274"/>
    </source>
</evidence>
<accession>A0ABD2ISM3</accession>
<proteinExistence type="inferred from homology"/>
<comment type="similarity">
    <text evidence="7">Belongs to the phosphatidylethanolamine-binding protein family. Mitochondrion-specific ribosomal protein mL38 subfamily.</text>
</comment>
<dbReference type="GO" id="GO:0005840">
    <property type="term" value="C:ribosome"/>
    <property type="evidence" value="ECO:0007669"/>
    <property type="project" value="UniProtKB-KW"/>
</dbReference>
<keyword evidence="3" id="KW-0689">Ribosomal protein</keyword>
<evidence type="ECO:0000256" key="2">
    <source>
        <dbReference type="ARBA" id="ARBA00022946"/>
    </source>
</evidence>
<comment type="caution">
    <text evidence="11">The sequence shown here is derived from an EMBL/GenBank/DDBJ whole genome shotgun (WGS) entry which is preliminary data.</text>
</comment>
<dbReference type="GO" id="GO:0005739">
    <property type="term" value="C:mitochondrion"/>
    <property type="evidence" value="ECO:0007669"/>
    <property type="project" value="UniProtKB-SubCell"/>
</dbReference>
<evidence type="ECO:0000313" key="11">
    <source>
        <dbReference type="EMBL" id="KAL3080825.1"/>
    </source>
</evidence>
<sequence length="491" mass="57442">MHRTSIYAKLQVKYSRRAKFTPRVARPWRQRVIAWAGPDAFSRDRFYELDSWYKARIQRPELLPKLHIIDPDLIVDNYEGKIQRRKERTLDIGFRKNEAAPAKLTEKAMQKLEELSIMNQLGIDLDSVDSSDQLSLAEHFNIFEDLFMPGIFFHNVQSVEVNFGGNNPQQKMLFGNTIRASTAAHPPTVTIGGPRTEAKAFTTMLLLNLEGLGQQEFSEGHFGSTDGHMSQGSLSSAPSSQDQLLAKLGRRQLLHWMISNIPDECDGVQTGDELMPYLPPVPFYGTGYHRFGFLLFRHRQRIDFAEFGLEGSDSLVARSFSTNAFYKQFEDKMSPSALRFCQIKWDKSCDQTLHRLGLKTPRYWYEWNEQMGPEQKEFPMKPMPFHQYLNMFRNPETVRREVQRKRLEKLVKLKPDEKLEPEYPDIDYQANWLKKPLFEHQRIMKENSGEGVWAAMYYDYENPMEQHEMEKYQRKMDERRDEESAKEAIGI</sequence>
<dbReference type="InterPro" id="IPR035810">
    <property type="entry name" value="PEBP_euk"/>
</dbReference>
<dbReference type="SUPFAM" id="SSF49777">
    <property type="entry name" value="PEBP-like"/>
    <property type="match status" value="1"/>
</dbReference>
<dbReference type="AlphaFoldDB" id="A0ABD2ISM3"/>
<protein>
    <recommendedName>
        <fullName evidence="8">Large ribosomal subunit protein mL38</fullName>
    </recommendedName>
    <alternativeName>
        <fullName evidence="9">39S ribosomal protein L38, mitochondrial</fullName>
    </alternativeName>
</protein>
<evidence type="ECO:0000256" key="9">
    <source>
        <dbReference type="ARBA" id="ARBA00041206"/>
    </source>
</evidence>
<gene>
    <name evidence="11" type="ORF">niasHS_014930</name>
</gene>
<dbReference type="CDD" id="cd00866">
    <property type="entry name" value="PEBP_euk"/>
    <property type="match status" value="1"/>
</dbReference>
<dbReference type="EMBL" id="JBICCN010000286">
    <property type="protein sequence ID" value="KAL3080825.1"/>
    <property type="molecule type" value="Genomic_DNA"/>
</dbReference>
<evidence type="ECO:0000256" key="1">
    <source>
        <dbReference type="ARBA" id="ARBA00004173"/>
    </source>
</evidence>
<evidence type="ECO:0000256" key="10">
    <source>
        <dbReference type="SAM" id="MobiDB-lite"/>
    </source>
</evidence>
<keyword evidence="2" id="KW-0809">Transit peptide</keyword>
<evidence type="ECO:0000256" key="7">
    <source>
        <dbReference type="ARBA" id="ARBA00038016"/>
    </source>
</evidence>
<evidence type="ECO:0000256" key="3">
    <source>
        <dbReference type="ARBA" id="ARBA00022980"/>
    </source>
</evidence>
<keyword evidence="5" id="KW-0496">Mitochondrion</keyword>
<comment type="subcellular location">
    <subcellularLocation>
        <location evidence="1">Mitochondrion</location>
    </subcellularLocation>
</comment>
<keyword evidence="4" id="KW-0175">Coiled coil</keyword>
<evidence type="ECO:0000256" key="5">
    <source>
        <dbReference type="ARBA" id="ARBA00023128"/>
    </source>
</evidence>
<keyword evidence="6" id="KW-0687">Ribonucleoprotein</keyword>
<feature type="region of interest" description="Disordered" evidence="10">
    <location>
        <begin position="218"/>
        <end position="237"/>
    </location>
</feature>
<reference evidence="11 12" key="1">
    <citation type="submission" date="2024-10" db="EMBL/GenBank/DDBJ databases">
        <authorList>
            <person name="Kim D."/>
        </authorList>
    </citation>
    <scope>NUCLEOTIDE SEQUENCE [LARGE SCALE GENOMIC DNA]</scope>
    <source>
        <strain evidence="11">Taebaek</strain>
    </source>
</reference>
<dbReference type="Pfam" id="PF01161">
    <property type="entry name" value="PBP"/>
    <property type="match status" value="1"/>
</dbReference>
<name>A0ABD2ISM3_HETSC</name>